<evidence type="ECO:0000256" key="1">
    <source>
        <dbReference type="SAM" id="Phobius"/>
    </source>
</evidence>
<reference evidence="2 3" key="1">
    <citation type="submission" date="2015-09" db="EMBL/GenBank/DDBJ databases">
        <title>A metagenomics-based metabolic model of nitrate-dependent anaerobic oxidation of methane by Methanoperedens-like archaea.</title>
        <authorList>
            <person name="Arshad A."/>
            <person name="Speth D.R."/>
            <person name="De Graaf R.M."/>
            <person name="Op Den Camp H.J."/>
            <person name="Jetten M.S."/>
            <person name="Welte C.U."/>
        </authorList>
    </citation>
    <scope>NUCLEOTIDE SEQUENCE [LARGE SCALE GENOMIC DNA]</scope>
</reference>
<dbReference type="Proteomes" id="UP000050360">
    <property type="component" value="Unassembled WGS sequence"/>
</dbReference>
<organism evidence="2 3">
    <name type="scientific">Candidatus Methanoperedens nitratireducens</name>
    <dbReference type="NCBI Taxonomy" id="1392998"/>
    <lineage>
        <taxon>Archaea</taxon>
        <taxon>Methanobacteriati</taxon>
        <taxon>Methanobacteriota</taxon>
        <taxon>Stenosarchaea group</taxon>
        <taxon>Methanomicrobia</taxon>
        <taxon>Methanosarcinales</taxon>
        <taxon>ANME-2 cluster</taxon>
        <taxon>Candidatus Methanoperedentaceae</taxon>
        <taxon>Candidatus Methanoperedens</taxon>
    </lineage>
</organism>
<sequence>MDLIKAELDSLFSRVPILGSVWKGIIDALINKHLKKPTSSLNDFQEKMKGFDLYTLKNLQKIVELRFAYKMQIITIGVLLLSIGISFLLSGYTLTPKLISISFYDKYIFYLIGTIIFIVGIVLCVVSFINFQICESIIETSEIEIERKIKENDEKCPR</sequence>
<dbReference type="EMBL" id="LKCM01000106">
    <property type="protein sequence ID" value="KPQ44154.1"/>
    <property type="molecule type" value="Genomic_DNA"/>
</dbReference>
<feature type="transmembrane region" description="Helical" evidence="1">
    <location>
        <begin position="107"/>
        <end position="131"/>
    </location>
</feature>
<dbReference type="AlphaFoldDB" id="A0A0N8KR75"/>
<keyword evidence="1" id="KW-0812">Transmembrane</keyword>
<accession>A0A0N8KR75</accession>
<gene>
    <name evidence="2" type="ORF">MPEBLZ_01293</name>
</gene>
<keyword evidence="1" id="KW-1133">Transmembrane helix</keyword>
<feature type="transmembrane region" description="Helical" evidence="1">
    <location>
        <begin position="73"/>
        <end position="95"/>
    </location>
</feature>
<proteinExistence type="predicted"/>
<evidence type="ECO:0000313" key="2">
    <source>
        <dbReference type="EMBL" id="KPQ44154.1"/>
    </source>
</evidence>
<protein>
    <submittedName>
        <fullName evidence="2">Uncharacterized protein</fullName>
    </submittedName>
</protein>
<keyword evidence="1" id="KW-0472">Membrane</keyword>
<name>A0A0N8KR75_9EURY</name>
<evidence type="ECO:0000313" key="3">
    <source>
        <dbReference type="Proteomes" id="UP000050360"/>
    </source>
</evidence>
<comment type="caution">
    <text evidence="2">The sequence shown here is derived from an EMBL/GenBank/DDBJ whole genome shotgun (WGS) entry which is preliminary data.</text>
</comment>